<organism evidence="2 3">
    <name type="scientific">Aspergillus granulosus</name>
    <dbReference type="NCBI Taxonomy" id="176169"/>
    <lineage>
        <taxon>Eukaryota</taxon>
        <taxon>Fungi</taxon>
        <taxon>Dikarya</taxon>
        <taxon>Ascomycota</taxon>
        <taxon>Pezizomycotina</taxon>
        <taxon>Eurotiomycetes</taxon>
        <taxon>Eurotiomycetidae</taxon>
        <taxon>Eurotiales</taxon>
        <taxon>Aspergillaceae</taxon>
        <taxon>Aspergillus</taxon>
        <taxon>Aspergillus subgen. Nidulantes</taxon>
    </lineage>
</organism>
<evidence type="ECO:0000313" key="2">
    <source>
        <dbReference type="EMBL" id="KAL2819221.1"/>
    </source>
</evidence>
<comment type="similarity">
    <text evidence="1">Belongs to the TTI2 family.</text>
</comment>
<dbReference type="EMBL" id="JBFXLT010000011">
    <property type="protein sequence ID" value="KAL2819221.1"/>
    <property type="molecule type" value="Genomic_DNA"/>
</dbReference>
<dbReference type="Proteomes" id="UP001610334">
    <property type="component" value="Unassembled WGS sequence"/>
</dbReference>
<dbReference type="InterPro" id="IPR018870">
    <property type="entry name" value="Tti2"/>
</dbReference>
<dbReference type="Pfam" id="PF10521">
    <property type="entry name" value="Tti2"/>
    <property type="match status" value="1"/>
</dbReference>
<evidence type="ECO:0000313" key="3">
    <source>
        <dbReference type="Proteomes" id="UP001610334"/>
    </source>
</evidence>
<dbReference type="PANTHER" id="PTHR32226">
    <property type="entry name" value="TELO2-INTERACTING PROTEIN 2"/>
    <property type="match status" value="1"/>
</dbReference>
<name>A0ABR4HUZ0_9EURO</name>
<reference evidence="2 3" key="1">
    <citation type="submission" date="2024-07" db="EMBL/GenBank/DDBJ databases">
        <title>Section-level genome sequencing and comparative genomics of Aspergillus sections Usti and Cavernicolus.</title>
        <authorList>
            <consortium name="Lawrence Berkeley National Laboratory"/>
            <person name="Nybo J.L."/>
            <person name="Vesth T.C."/>
            <person name="Theobald S."/>
            <person name="Frisvad J.C."/>
            <person name="Larsen T.O."/>
            <person name="Kjaerboelling I."/>
            <person name="Rothschild-Mancinelli K."/>
            <person name="Lyhne E.K."/>
            <person name="Kogle M.E."/>
            <person name="Barry K."/>
            <person name="Clum A."/>
            <person name="Na H."/>
            <person name="Ledsgaard L."/>
            <person name="Lin J."/>
            <person name="Lipzen A."/>
            <person name="Kuo A."/>
            <person name="Riley R."/>
            <person name="Mondo S."/>
            <person name="Labutti K."/>
            <person name="Haridas S."/>
            <person name="Pangalinan J."/>
            <person name="Salamov A.A."/>
            <person name="Simmons B.A."/>
            <person name="Magnuson J.K."/>
            <person name="Chen J."/>
            <person name="Drula E."/>
            <person name="Henrissat B."/>
            <person name="Wiebenga A."/>
            <person name="Lubbers R.J."/>
            <person name="Gomes A.C."/>
            <person name="Makela M.R."/>
            <person name="Stajich J."/>
            <person name="Grigoriev I.V."/>
            <person name="Mortensen U.H."/>
            <person name="De Vries R.P."/>
            <person name="Baker S.E."/>
            <person name="Andersen M.R."/>
        </authorList>
    </citation>
    <scope>NUCLEOTIDE SEQUENCE [LARGE SCALE GENOMIC DNA]</scope>
    <source>
        <strain evidence="2 3">CBS 588.65</strain>
    </source>
</reference>
<keyword evidence="3" id="KW-1185">Reference proteome</keyword>
<sequence>MEELRNEARKVLQHPEIIFIPDSALNIITIPRELDLLWREISINYSQDPSATCEALLIAQGFLRFQRREKISEVDKKAVENLYSWASELAIPSSVFAESNESSSQLQDQSRQICTLAVSVISALAGLVPINAVAATQNVVVALASFTSEEDAWTTHEAWSSSTAVLKSFAVDSKPSSFWNILESILKNRIKPLFAKAKNPAITASGRRNLHPIPLPRFDLSILDPETKPWKIHDVHITTVFSWIIHQYQPTDRTYLETQFPLLVPPILTLIDDDSVSFKRRGCLLLAQLLNPIRQSGSDILRRTNLSSVFEEAIRPCFHSLPTITPEDDSIQLLAAAYPSLRFLLQTSYKAHSSSDNQGHSISSKDEEMFISTTTRTLRDHLIPSFHHISSTNTTSDSTFASFPHPRLSTLLLGHITATCTDLGIHVTKYLQDIIPLLYSTLSNPFGTAHPPFLLSAVSTARAVVLNAYPRIWRWRGEILGAICSCWLHILEDQSDAKPRRSESTPTSSLEDHRTAELKRLQKELQGLAYLIRYVIANPAHSESDQGQRGAQENITKEIQMLVDADDNLKDCLLHEVDPDDSEYFGLDH</sequence>
<protein>
    <submittedName>
        <fullName evidence="2">Uncharacterized protein</fullName>
    </submittedName>
</protein>
<evidence type="ECO:0000256" key="1">
    <source>
        <dbReference type="ARBA" id="ARBA00034736"/>
    </source>
</evidence>
<dbReference type="SUPFAM" id="SSF48371">
    <property type="entry name" value="ARM repeat"/>
    <property type="match status" value="1"/>
</dbReference>
<accession>A0ABR4HUZ0</accession>
<dbReference type="PANTHER" id="PTHR32226:SF2">
    <property type="entry name" value="TELO2-INTERACTING PROTEIN 2"/>
    <property type="match status" value="1"/>
</dbReference>
<dbReference type="InterPro" id="IPR016024">
    <property type="entry name" value="ARM-type_fold"/>
</dbReference>
<proteinExistence type="inferred from homology"/>
<comment type="caution">
    <text evidence="2">The sequence shown here is derived from an EMBL/GenBank/DDBJ whole genome shotgun (WGS) entry which is preliminary data.</text>
</comment>
<gene>
    <name evidence="2" type="ORF">BJX63DRAFT_428867</name>
</gene>